<keyword evidence="1" id="KW-0812">Transmembrane</keyword>
<evidence type="ECO:0000313" key="3">
    <source>
        <dbReference type="Proteomes" id="UP000219522"/>
    </source>
</evidence>
<name>A0A7Z7I3W3_9BURK</name>
<dbReference type="OrthoDB" id="5572070at2"/>
<comment type="caution">
    <text evidence="2">The sequence shown here is derived from an EMBL/GenBank/DDBJ whole genome shotgun (WGS) entry which is preliminary data.</text>
</comment>
<reference evidence="2 3" key="1">
    <citation type="submission" date="2017-09" db="EMBL/GenBank/DDBJ databases">
        <authorList>
            <person name="Varghese N."/>
            <person name="Submissions S."/>
        </authorList>
    </citation>
    <scope>NUCLEOTIDE SEQUENCE [LARGE SCALE GENOMIC DNA]</scope>
    <source>
        <strain evidence="2 3">OK806</strain>
    </source>
</reference>
<organism evidence="2 3">
    <name type="scientific">Caballeronia arationis</name>
    <dbReference type="NCBI Taxonomy" id="1777142"/>
    <lineage>
        <taxon>Bacteria</taxon>
        <taxon>Pseudomonadati</taxon>
        <taxon>Pseudomonadota</taxon>
        <taxon>Betaproteobacteria</taxon>
        <taxon>Burkholderiales</taxon>
        <taxon>Burkholderiaceae</taxon>
        <taxon>Caballeronia</taxon>
    </lineage>
</organism>
<feature type="transmembrane region" description="Helical" evidence="1">
    <location>
        <begin position="25"/>
        <end position="50"/>
    </location>
</feature>
<feature type="transmembrane region" description="Helical" evidence="1">
    <location>
        <begin position="70"/>
        <end position="92"/>
    </location>
</feature>
<sequence length="156" mass="16211">MNPPSARPPRAPGSRSANRRASSHWLSLLYGLLGAPLAWIVQICVCEALAAQTCYPLQTPLARPVVPSLAPLIGGVSAVCLAVAFGGFAAAWRSLRDVRREDALGAARLAGARIAHPIQGPVRFLSLVGVIASSIFVLGVLATATAALIVSPCKPW</sequence>
<protein>
    <submittedName>
        <fullName evidence="2">Uncharacterized protein</fullName>
    </submittedName>
</protein>
<feature type="transmembrane region" description="Helical" evidence="1">
    <location>
        <begin position="124"/>
        <end position="150"/>
    </location>
</feature>
<dbReference type="Proteomes" id="UP000219522">
    <property type="component" value="Unassembled WGS sequence"/>
</dbReference>
<dbReference type="AlphaFoldDB" id="A0A7Z7I3W3"/>
<dbReference type="EMBL" id="OCSU01000001">
    <property type="protein sequence ID" value="SOE60182.1"/>
    <property type="molecule type" value="Genomic_DNA"/>
</dbReference>
<accession>A0A7Z7I3W3</accession>
<keyword evidence="1" id="KW-0472">Membrane</keyword>
<keyword evidence="1" id="KW-1133">Transmembrane helix</keyword>
<proteinExistence type="predicted"/>
<keyword evidence="3" id="KW-1185">Reference proteome</keyword>
<evidence type="ECO:0000313" key="2">
    <source>
        <dbReference type="EMBL" id="SOE60182.1"/>
    </source>
</evidence>
<evidence type="ECO:0000256" key="1">
    <source>
        <dbReference type="SAM" id="Phobius"/>
    </source>
</evidence>
<dbReference type="RefSeq" id="WP_062638078.1">
    <property type="nucleotide sequence ID" value="NZ_FCOG02000029.1"/>
</dbReference>
<gene>
    <name evidence="2" type="ORF">SAMN05446927_1890</name>
</gene>